<dbReference type="GO" id="GO:0005524">
    <property type="term" value="F:ATP binding"/>
    <property type="evidence" value="ECO:0007669"/>
    <property type="project" value="InterPro"/>
</dbReference>
<dbReference type="GO" id="GO:0016020">
    <property type="term" value="C:membrane"/>
    <property type="evidence" value="ECO:0007669"/>
    <property type="project" value="UniProtKB-SubCell"/>
</dbReference>
<proteinExistence type="predicted"/>
<dbReference type="Pfam" id="PF00069">
    <property type="entry name" value="Pkinase"/>
    <property type="match status" value="1"/>
</dbReference>
<dbReference type="SUPFAM" id="SSF56112">
    <property type="entry name" value="Protein kinase-like (PK-like)"/>
    <property type="match status" value="1"/>
</dbReference>
<evidence type="ECO:0000256" key="5">
    <source>
        <dbReference type="ARBA" id="ARBA00023136"/>
    </source>
</evidence>
<comment type="subcellular location">
    <subcellularLocation>
        <location evidence="1">Membrane</location>
        <topology evidence="1">Single-pass membrane protein</topology>
    </subcellularLocation>
</comment>
<evidence type="ECO:0000313" key="7">
    <source>
        <dbReference type="EMBL" id="AEW07463.1"/>
    </source>
</evidence>
<dbReference type="EMBL" id="JQ261045">
    <property type="protein sequence ID" value="AEW07463.1"/>
    <property type="molecule type" value="Genomic_DNA"/>
</dbReference>
<gene>
    <name evidence="7" type="ORF">0_2165_01</name>
</gene>
<evidence type="ECO:0000256" key="1">
    <source>
        <dbReference type="ARBA" id="ARBA00004167"/>
    </source>
</evidence>
<evidence type="ECO:0000256" key="3">
    <source>
        <dbReference type="ARBA" id="ARBA00022729"/>
    </source>
</evidence>
<dbReference type="Gene3D" id="1.10.510.10">
    <property type="entry name" value="Transferase(Phosphotransferase) domain 1"/>
    <property type="match status" value="1"/>
</dbReference>
<dbReference type="PANTHER" id="PTHR47974:SF19">
    <property type="entry name" value="RECEPTOR-LIKE SERINE_THREONINE-PROTEIN KINASE"/>
    <property type="match status" value="1"/>
</dbReference>
<dbReference type="PANTHER" id="PTHR47974">
    <property type="entry name" value="OS07G0415500 PROTEIN"/>
    <property type="match status" value="1"/>
</dbReference>
<feature type="non-terminal residue" evidence="7">
    <location>
        <position position="1"/>
    </location>
</feature>
<evidence type="ECO:0000256" key="2">
    <source>
        <dbReference type="ARBA" id="ARBA00022692"/>
    </source>
</evidence>
<dbReference type="GO" id="GO:0004672">
    <property type="term" value="F:protein kinase activity"/>
    <property type="evidence" value="ECO:0007669"/>
    <property type="project" value="InterPro"/>
</dbReference>
<keyword evidence="2" id="KW-0812">Transmembrane</keyword>
<keyword evidence="4" id="KW-1133">Transmembrane helix</keyword>
<keyword evidence="3" id="KW-0732">Signal</keyword>
<name>H9M8L7_PINRA</name>
<feature type="domain" description="Protein kinase" evidence="6">
    <location>
        <begin position="1"/>
        <end position="111"/>
    </location>
</feature>
<dbReference type="InterPro" id="IPR011009">
    <property type="entry name" value="Kinase-like_dom_sf"/>
</dbReference>
<protein>
    <recommendedName>
        <fullName evidence="6">Protein kinase domain-containing protein</fullName>
    </recommendedName>
</protein>
<dbReference type="PROSITE" id="PS50011">
    <property type="entry name" value="PROTEIN_KINASE_DOM"/>
    <property type="match status" value="1"/>
</dbReference>
<organism evidence="7">
    <name type="scientific">Pinus radiata</name>
    <name type="common">Monterey pine</name>
    <name type="synonym">Pinus insignis</name>
    <dbReference type="NCBI Taxonomy" id="3347"/>
    <lineage>
        <taxon>Eukaryota</taxon>
        <taxon>Viridiplantae</taxon>
        <taxon>Streptophyta</taxon>
        <taxon>Embryophyta</taxon>
        <taxon>Tracheophyta</taxon>
        <taxon>Spermatophyta</taxon>
        <taxon>Pinopsida</taxon>
        <taxon>Pinidae</taxon>
        <taxon>Conifers I</taxon>
        <taxon>Pinales</taxon>
        <taxon>Pinaceae</taxon>
        <taxon>Pinus</taxon>
        <taxon>Pinus subgen. Pinus</taxon>
    </lineage>
</organism>
<evidence type="ECO:0000259" key="6">
    <source>
        <dbReference type="PROSITE" id="PS50011"/>
    </source>
</evidence>
<feature type="non-terminal residue" evidence="7">
    <location>
        <position position="158"/>
    </location>
</feature>
<reference evidence="7" key="1">
    <citation type="submission" date="2011-12" db="EMBL/GenBank/DDBJ databases">
        <title>Nucleotide Diversity and Divergence in the Loblolly Pine Gene Space.</title>
        <authorList>
            <person name="Neale D.B."/>
            <person name="Wegrzyn J.L."/>
            <person name="Lee J.M."/>
            <person name="Eckert A.J."/>
            <person name="Liechty J.D."/>
            <person name="Stevens K.A."/>
            <person name="Langley C.H."/>
        </authorList>
    </citation>
    <scope>NUCLEOTIDE SEQUENCE</scope>
    <source>
        <strain evidence="7">13490</strain>
        <tissue evidence="7">Megagametophyte</tissue>
    </source>
</reference>
<dbReference type="InterPro" id="IPR000719">
    <property type="entry name" value="Prot_kinase_dom"/>
</dbReference>
<dbReference type="AlphaFoldDB" id="H9M8L7"/>
<evidence type="ECO:0000256" key="4">
    <source>
        <dbReference type="ARBA" id="ARBA00022989"/>
    </source>
</evidence>
<sequence length="158" mass="17379">TRGYLAPEWLSGLPITAKADVYSFGMTLFEIIAGRRNMDEVSESSEVFFPTWAATQINSGNAMDLLDKKLMGNADAEQVRRAAIVGGWCVQDDDDARPSMCQVVQILEGVVDVPPLPPLPLSLQTSALKPDSFVLFFWETDSSARAHERRNSDNPSTT</sequence>
<keyword evidence="5" id="KW-0472">Membrane</keyword>
<accession>H9M8L7</accession>